<dbReference type="InterPro" id="IPR047949">
    <property type="entry name" value="PPS1_DSP"/>
</dbReference>
<evidence type="ECO:0000259" key="4">
    <source>
        <dbReference type="PROSITE" id="PS50054"/>
    </source>
</evidence>
<dbReference type="SMART" id="SM00195">
    <property type="entry name" value="DSPc"/>
    <property type="match status" value="1"/>
</dbReference>
<dbReference type="InterPro" id="IPR016130">
    <property type="entry name" value="Tyr_Pase_AS"/>
</dbReference>
<dbReference type="FunFam" id="3.90.190.10:FF:000110">
    <property type="entry name" value="PPS1p Protein phosphatase"/>
    <property type="match status" value="1"/>
</dbReference>
<protein>
    <submittedName>
        <fullName evidence="6">Uncharacterized protein</fullName>
    </submittedName>
</protein>
<dbReference type="GO" id="GO:0008138">
    <property type="term" value="F:protein tyrosine/serine/threonine phosphatase activity"/>
    <property type="evidence" value="ECO:0007669"/>
    <property type="project" value="InterPro"/>
</dbReference>
<dbReference type="InterPro" id="IPR053239">
    <property type="entry name" value="Dual_spec_PTase"/>
</dbReference>
<dbReference type="PANTHER" id="PTHR47550">
    <property type="entry name" value="DUAL SPECIFICITY PROTEIN PHOSPHATASE PPS1"/>
    <property type="match status" value="1"/>
</dbReference>
<dbReference type="EMBL" id="MU864085">
    <property type="protein sequence ID" value="KAK4194190.1"/>
    <property type="molecule type" value="Genomic_DNA"/>
</dbReference>
<reference evidence="6" key="2">
    <citation type="submission" date="2023-05" db="EMBL/GenBank/DDBJ databases">
        <authorList>
            <consortium name="Lawrence Berkeley National Laboratory"/>
            <person name="Steindorff A."/>
            <person name="Hensen N."/>
            <person name="Bonometti L."/>
            <person name="Westerberg I."/>
            <person name="Brannstrom I.O."/>
            <person name="Guillou S."/>
            <person name="Cros-Aarteil S."/>
            <person name="Calhoun S."/>
            <person name="Haridas S."/>
            <person name="Kuo A."/>
            <person name="Mondo S."/>
            <person name="Pangilinan J."/>
            <person name="Riley R."/>
            <person name="Labutti K."/>
            <person name="Andreopoulos B."/>
            <person name="Lipzen A."/>
            <person name="Chen C."/>
            <person name="Yanf M."/>
            <person name="Daum C."/>
            <person name="Ng V."/>
            <person name="Clum A."/>
            <person name="Ohm R."/>
            <person name="Martin F."/>
            <person name="Silar P."/>
            <person name="Natvig D."/>
            <person name="Lalanne C."/>
            <person name="Gautier V."/>
            <person name="Ament-Velasquez S.L."/>
            <person name="Kruys A."/>
            <person name="Hutchinson M.I."/>
            <person name="Powell A.J."/>
            <person name="Barry K."/>
            <person name="Miller A.N."/>
            <person name="Grigoriev I.V."/>
            <person name="Debuchy R."/>
            <person name="Gladieux P."/>
            <person name="Thoren M.H."/>
            <person name="Johannesson H."/>
        </authorList>
    </citation>
    <scope>NUCLEOTIDE SEQUENCE</scope>
    <source>
        <strain evidence="6">CBS 315.58</strain>
    </source>
</reference>
<gene>
    <name evidence="6" type="ORF">QBC40DRAFT_214065</name>
</gene>
<dbReference type="PROSITE" id="PS50056">
    <property type="entry name" value="TYR_PHOSPHATASE_2"/>
    <property type="match status" value="1"/>
</dbReference>
<evidence type="ECO:0000313" key="6">
    <source>
        <dbReference type="EMBL" id="KAK4194190.1"/>
    </source>
</evidence>
<organism evidence="6 7">
    <name type="scientific">Triangularia verruculosa</name>
    <dbReference type="NCBI Taxonomy" id="2587418"/>
    <lineage>
        <taxon>Eukaryota</taxon>
        <taxon>Fungi</taxon>
        <taxon>Dikarya</taxon>
        <taxon>Ascomycota</taxon>
        <taxon>Pezizomycotina</taxon>
        <taxon>Sordariomycetes</taxon>
        <taxon>Sordariomycetidae</taxon>
        <taxon>Sordariales</taxon>
        <taxon>Podosporaceae</taxon>
        <taxon>Triangularia</taxon>
    </lineage>
</organism>
<feature type="compositionally biased region" description="Pro residues" evidence="3">
    <location>
        <begin position="45"/>
        <end position="63"/>
    </location>
</feature>
<evidence type="ECO:0000256" key="3">
    <source>
        <dbReference type="SAM" id="MobiDB-lite"/>
    </source>
</evidence>
<dbReference type="CDD" id="cd14516">
    <property type="entry name" value="DSP_fungal_PPS1"/>
    <property type="match status" value="1"/>
</dbReference>
<dbReference type="Pfam" id="PF00782">
    <property type="entry name" value="DSPc"/>
    <property type="match status" value="1"/>
</dbReference>
<dbReference type="Proteomes" id="UP001303160">
    <property type="component" value="Unassembled WGS sequence"/>
</dbReference>
<dbReference type="SUPFAM" id="SSF52799">
    <property type="entry name" value="(Phosphotyrosine protein) phosphatases II"/>
    <property type="match status" value="2"/>
</dbReference>
<feature type="compositionally biased region" description="Polar residues" evidence="3">
    <location>
        <begin position="15"/>
        <end position="35"/>
    </location>
</feature>
<dbReference type="InterPro" id="IPR020422">
    <property type="entry name" value="TYR_PHOSPHATASE_DUAL_dom"/>
</dbReference>
<dbReference type="PANTHER" id="PTHR47550:SF1">
    <property type="entry name" value="DUAL SPECIFICITY PROTEIN PHOSPHATASE PPS1"/>
    <property type="match status" value="1"/>
</dbReference>
<feature type="domain" description="Tyrosine specific protein phosphatases" evidence="5">
    <location>
        <begin position="596"/>
        <end position="670"/>
    </location>
</feature>
<name>A0AAN6X588_9PEZI</name>
<dbReference type="InterPro" id="IPR000340">
    <property type="entry name" value="Dual-sp_phosphatase_cat-dom"/>
</dbReference>
<dbReference type="PROSITE" id="PS00383">
    <property type="entry name" value="TYR_PHOSPHATASE_1"/>
    <property type="match status" value="1"/>
</dbReference>
<sequence length="708" mass="79076">MMATIALSRPIAPHRSSSNMGSLTSTITLDTTQCPTPMPNKHIPVCPPGPVPQQEPTTPPPSPSKEADALHQSLLFPPTDYVRLDSGRSSLYKIDAAGVAAALDYLARQPLPDPSQVFPWFHGLHPNNQIQLAFFIARKRSLRKTPGCLRGITVVKADGDLNISRLKGAIAPHEILHLSGAAEFLEADPREGFSVRNFQIQAAKSATTSDIIVYGDDELAVRKLGFDIAGAQQRWREKHAAQRNPLPHYNTFVCVSPFSEFEQRHSEIVAVNSSGQLTGQVLDFFHQERREMYEMTRASEISTNVWLGPTPDQGSDEELCYDVLIECSDLGRLNPKTLQAIAEGTHEQDQHLSEATQTFLEFPSSGSILAPTWSHAEADGIIETCKWIWHLAHGTLPGSFPITSRFDHEDSDGDIDMLTSAPPGPRKPKRILIHCADGYTESTLLGLSYYSFSTFLPIPEAWLSLHTTQQRNFFAYPSDVALLTAIAPRLLQESPLFVLHNHSLGDITSLIRNEPKWFAGFDGSFPSRILDYMYLGNLGHANNPDLLKSLGIGQILSVGELAMWRDGELDQWGEENTCIVQGVQDNGIDPLTDEFERCLEFIGKLLTKIVLERGRRNGTATLVHCRVGVSRSATICIAEVMRSLHMSFPRAYCFVRARRLNVIIQPHLRFGYELLKWEEQNQGEGFKRELEWPEIAREIALMNRPYAR</sequence>
<proteinExistence type="predicted"/>
<dbReference type="PROSITE" id="PS50054">
    <property type="entry name" value="TYR_PHOSPHATASE_DUAL"/>
    <property type="match status" value="1"/>
</dbReference>
<evidence type="ECO:0000256" key="2">
    <source>
        <dbReference type="ARBA" id="ARBA00022912"/>
    </source>
</evidence>
<dbReference type="GO" id="GO:0033260">
    <property type="term" value="P:nuclear DNA replication"/>
    <property type="evidence" value="ECO:0007669"/>
    <property type="project" value="InterPro"/>
</dbReference>
<feature type="domain" description="Tyrosine-protein phosphatase" evidence="4">
    <location>
        <begin position="525"/>
        <end position="683"/>
    </location>
</feature>
<evidence type="ECO:0000313" key="7">
    <source>
        <dbReference type="Proteomes" id="UP001303160"/>
    </source>
</evidence>
<reference evidence="6" key="1">
    <citation type="journal article" date="2023" name="Mol. Phylogenet. Evol.">
        <title>Genome-scale phylogeny and comparative genomics of the fungal order Sordariales.</title>
        <authorList>
            <person name="Hensen N."/>
            <person name="Bonometti L."/>
            <person name="Westerberg I."/>
            <person name="Brannstrom I.O."/>
            <person name="Guillou S."/>
            <person name="Cros-Aarteil S."/>
            <person name="Calhoun S."/>
            <person name="Haridas S."/>
            <person name="Kuo A."/>
            <person name="Mondo S."/>
            <person name="Pangilinan J."/>
            <person name="Riley R."/>
            <person name="LaButti K."/>
            <person name="Andreopoulos B."/>
            <person name="Lipzen A."/>
            <person name="Chen C."/>
            <person name="Yan M."/>
            <person name="Daum C."/>
            <person name="Ng V."/>
            <person name="Clum A."/>
            <person name="Steindorff A."/>
            <person name="Ohm R.A."/>
            <person name="Martin F."/>
            <person name="Silar P."/>
            <person name="Natvig D.O."/>
            <person name="Lalanne C."/>
            <person name="Gautier V."/>
            <person name="Ament-Velasquez S.L."/>
            <person name="Kruys A."/>
            <person name="Hutchinson M.I."/>
            <person name="Powell A.J."/>
            <person name="Barry K."/>
            <person name="Miller A.N."/>
            <person name="Grigoriev I.V."/>
            <person name="Debuchy R."/>
            <person name="Gladieux P."/>
            <person name="Hiltunen Thoren M."/>
            <person name="Johannesson H."/>
        </authorList>
    </citation>
    <scope>NUCLEOTIDE SEQUENCE</scope>
    <source>
        <strain evidence="6">CBS 315.58</strain>
    </source>
</reference>
<evidence type="ECO:0000256" key="1">
    <source>
        <dbReference type="ARBA" id="ARBA00022801"/>
    </source>
</evidence>
<keyword evidence="2" id="KW-0904">Protein phosphatase</keyword>
<dbReference type="AlphaFoldDB" id="A0AAN6X588"/>
<dbReference type="InterPro" id="IPR000387">
    <property type="entry name" value="Tyr_Pase_dom"/>
</dbReference>
<keyword evidence="1" id="KW-0378">Hydrolase</keyword>
<feature type="region of interest" description="Disordered" evidence="3">
    <location>
        <begin position="1"/>
        <end position="68"/>
    </location>
</feature>
<keyword evidence="7" id="KW-1185">Reference proteome</keyword>
<dbReference type="Gene3D" id="3.90.190.10">
    <property type="entry name" value="Protein tyrosine phosphatase superfamily"/>
    <property type="match status" value="1"/>
</dbReference>
<accession>A0AAN6X588</accession>
<dbReference type="GO" id="GO:0005634">
    <property type="term" value="C:nucleus"/>
    <property type="evidence" value="ECO:0007669"/>
    <property type="project" value="GOC"/>
</dbReference>
<comment type="caution">
    <text evidence="6">The sequence shown here is derived from an EMBL/GenBank/DDBJ whole genome shotgun (WGS) entry which is preliminary data.</text>
</comment>
<evidence type="ECO:0000259" key="5">
    <source>
        <dbReference type="PROSITE" id="PS50056"/>
    </source>
</evidence>
<dbReference type="InterPro" id="IPR029021">
    <property type="entry name" value="Prot-tyrosine_phosphatase-like"/>
</dbReference>